<dbReference type="SMART" id="SM00220">
    <property type="entry name" value="S_TKc"/>
    <property type="match status" value="1"/>
</dbReference>
<dbReference type="EMBL" id="CP099837">
    <property type="protein sequence ID" value="USY22504.1"/>
    <property type="molecule type" value="Genomic_DNA"/>
</dbReference>
<dbReference type="InterPro" id="IPR017441">
    <property type="entry name" value="Protein_kinase_ATP_BS"/>
</dbReference>
<evidence type="ECO:0000256" key="4">
    <source>
        <dbReference type="ARBA" id="ARBA00022840"/>
    </source>
</evidence>
<keyword evidence="8" id="KW-1185">Reference proteome</keyword>
<feature type="domain" description="Protein kinase" evidence="6">
    <location>
        <begin position="15"/>
        <end position="272"/>
    </location>
</feature>
<dbReference type="Gene3D" id="3.30.200.20">
    <property type="entry name" value="Phosphorylase Kinase, domain 1"/>
    <property type="match status" value="1"/>
</dbReference>
<keyword evidence="2 5" id="KW-0547">Nucleotide-binding</keyword>
<dbReference type="PROSITE" id="PS00108">
    <property type="entry name" value="PROTEIN_KINASE_ST"/>
    <property type="match status" value="1"/>
</dbReference>
<accession>A0ABY5DDT9</accession>
<evidence type="ECO:0000259" key="6">
    <source>
        <dbReference type="PROSITE" id="PS50011"/>
    </source>
</evidence>
<evidence type="ECO:0000256" key="5">
    <source>
        <dbReference type="PROSITE-ProRule" id="PRU10141"/>
    </source>
</evidence>
<dbReference type="GO" id="GO:0004674">
    <property type="term" value="F:protein serine/threonine kinase activity"/>
    <property type="evidence" value="ECO:0007669"/>
    <property type="project" value="UniProtKB-KW"/>
</dbReference>
<sequence length="345" mass="36400">MHDLRDEDPHALGEIKLLSRIGKGGMGQVYLGKTVSGELVAVKTMLSHHADQSEMRERFEREATALGLVQGTGTAALMGVSDPGVDRPWLAMEYVTGLDLAAYVKRCGTLDETTGTGLFLLLTEALNAIHRAGLLHRDLKPANVMLGPTGPKVVDFGLVAIGEAGGDLTMVGAHMGTYLCMAPEQFGAADQVTAAADVYALGTVLAYALTGHYPYNGPSDLAVQKMIDNPEVAPNLEGVPGALLPLLTSLLAVEPEDRPALTEVRARLVERLAVLGLTPGAARELVAEKTHVPGTEVNDTVPATAKPRARTIKAVSATLHETAPQKAALVAERLRRAYARRAAAA</sequence>
<dbReference type="InterPro" id="IPR000719">
    <property type="entry name" value="Prot_kinase_dom"/>
</dbReference>
<organism evidence="7 8">
    <name type="scientific">Nocardiopsis exhalans</name>
    <dbReference type="NCBI Taxonomy" id="163604"/>
    <lineage>
        <taxon>Bacteria</taxon>
        <taxon>Bacillati</taxon>
        <taxon>Actinomycetota</taxon>
        <taxon>Actinomycetes</taxon>
        <taxon>Streptosporangiales</taxon>
        <taxon>Nocardiopsidaceae</taxon>
        <taxon>Nocardiopsis</taxon>
    </lineage>
</organism>
<dbReference type="Pfam" id="PF00069">
    <property type="entry name" value="Pkinase"/>
    <property type="match status" value="1"/>
</dbReference>
<dbReference type="Gene3D" id="1.10.510.10">
    <property type="entry name" value="Transferase(Phosphotransferase) domain 1"/>
    <property type="match status" value="1"/>
</dbReference>
<keyword evidence="3 7" id="KW-0418">Kinase</keyword>
<evidence type="ECO:0000256" key="2">
    <source>
        <dbReference type="ARBA" id="ARBA00022741"/>
    </source>
</evidence>
<gene>
    <name evidence="7" type="ORF">NE857_13350</name>
</gene>
<evidence type="ECO:0000256" key="1">
    <source>
        <dbReference type="ARBA" id="ARBA00022679"/>
    </source>
</evidence>
<dbReference type="PANTHER" id="PTHR43289:SF34">
    <property type="entry name" value="SERINE_THREONINE-PROTEIN KINASE YBDM-RELATED"/>
    <property type="match status" value="1"/>
</dbReference>
<dbReference type="Proteomes" id="UP001055940">
    <property type="component" value="Chromosome"/>
</dbReference>
<reference evidence="7" key="1">
    <citation type="submission" date="2022-06" db="EMBL/GenBank/DDBJ databases">
        <authorList>
            <person name="Ping M."/>
        </authorList>
    </citation>
    <scope>NUCLEOTIDE SEQUENCE</scope>
    <source>
        <strain evidence="7">JCM11759T</strain>
    </source>
</reference>
<dbReference type="InterPro" id="IPR008271">
    <property type="entry name" value="Ser/Thr_kinase_AS"/>
</dbReference>
<keyword evidence="4 5" id="KW-0067">ATP-binding</keyword>
<keyword evidence="7" id="KW-0723">Serine/threonine-protein kinase</keyword>
<name>A0ABY5DDT9_9ACTN</name>
<dbReference type="CDD" id="cd14014">
    <property type="entry name" value="STKc_PknB_like"/>
    <property type="match status" value="1"/>
</dbReference>
<dbReference type="PROSITE" id="PS00107">
    <property type="entry name" value="PROTEIN_KINASE_ATP"/>
    <property type="match status" value="1"/>
</dbReference>
<dbReference type="RefSeq" id="WP_254421276.1">
    <property type="nucleotide sequence ID" value="NZ_BAAAJB010000031.1"/>
</dbReference>
<keyword evidence="1" id="KW-0808">Transferase</keyword>
<proteinExistence type="predicted"/>
<dbReference type="PROSITE" id="PS50011">
    <property type="entry name" value="PROTEIN_KINASE_DOM"/>
    <property type="match status" value="1"/>
</dbReference>
<evidence type="ECO:0000313" key="7">
    <source>
        <dbReference type="EMBL" id="USY22504.1"/>
    </source>
</evidence>
<dbReference type="SUPFAM" id="SSF56112">
    <property type="entry name" value="Protein kinase-like (PK-like)"/>
    <property type="match status" value="1"/>
</dbReference>
<evidence type="ECO:0000256" key="3">
    <source>
        <dbReference type="ARBA" id="ARBA00022777"/>
    </source>
</evidence>
<dbReference type="PANTHER" id="PTHR43289">
    <property type="entry name" value="MITOGEN-ACTIVATED PROTEIN KINASE KINASE KINASE 20-RELATED"/>
    <property type="match status" value="1"/>
</dbReference>
<feature type="binding site" evidence="5">
    <location>
        <position position="43"/>
    </location>
    <ligand>
        <name>ATP</name>
        <dbReference type="ChEBI" id="CHEBI:30616"/>
    </ligand>
</feature>
<evidence type="ECO:0000313" key="8">
    <source>
        <dbReference type="Proteomes" id="UP001055940"/>
    </source>
</evidence>
<dbReference type="InterPro" id="IPR011009">
    <property type="entry name" value="Kinase-like_dom_sf"/>
</dbReference>
<protein>
    <submittedName>
        <fullName evidence="7">Serine/threonine protein kinase</fullName>
    </submittedName>
</protein>